<evidence type="ECO:0000256" key="1">
    <source>
        <dbReference type="ARBA" id="ARBA00022555"/>
    </source>
</evidence>
<evidence type="ECO:0000313" key="5">
    <source>
        <dbReference type="EMBL" id="KRM56592.1"/>
    </source>
</evidence>
<dbReference type="Pfam" id="PF01588">
    <property type="entry name" value="tRNA_bind"/>
    <property type="match status" value="1"/>
</dbReference>
<dbReference type="OrthoDB" id="9805455at2"/>
<dbReference type="SUPFAM" id="SSF50249">
    <property type="entry name" value="Nucleic acid-binding proteins"/>
    <property type="match status" value="1"/>
</dbReference>
<organism evidence="5 6">
    <name type="scientific">Lacticaseibacillus sharpeae JCM 1186 = DSM 20505</name>
    <dbReference type="NCBI Taxonomy" id="1291052"/>
    <lineage>
        <taxon>Bacteria</taxon>
        <taxon>Bacillati</taxon>
        <taxon>Bacillota</taxon>
        <taxon>Bacilli</taxon>
        <taxon>Lactobacillales</taxon>
        <taxon>Lactobacillaceae</taxon>
        <taxon>Lacticaseibacillus</taxon>
    </lineage>
</organism>
<dbReference type="PATRIC" id="fig|1291052.5.peg.2138"/>
<evidence type="ECO:0000313" key="6">
    <source>
        <dbReference type="Proteomes" id="UP000051679"/>
    </source>
</evidence>
<name>A0A0R1ZND6_9LACO</name>
<feature type="domain" description="TRNA-binding" evidence="4">
    <location>
        <begin position="90"/>
        <end position="200"/>
    </location>
</feature>
<sequence length="211" mass="22041">MLITSYNPDSLGDTLIAIVAQDEANQTSKQAGDVVVITGKDDKLLGVNFFNVSKILGTIDARGQVFLTPDQVAKLNAALTAAGFTQQLEADATPKFVIGVVTEFVAHPDSDHLHITQVDLGGYTKQIVCGAPNAALGQHVVAALPGAMMPDGKVIWPGALRGVDSYGMLCSARELALPNAPQERGILVLPDTVAAGTPYDFDKAAAFLAAK</sequence>
<proteinExistence type="predicted"/>
<dbReference type="STRING" id="1291052.FC18_GL002076"/>
<evidence type="ECO:0000256" key="2">
    <source>
        <dbReference type="ARBA" id="ARBA00022884"/>
    </source>
</evidence>
<keyword evidence="2 3" id="KW-0694">RNA-binding</keyword>
<dbReference type="PROSITE" id="PS50886">
    <property type="entry name" value="TRBD"/>
    <property type="match status" value="1"/>
</dbReference>
<dbReference type="GO" id="GO:0000049">
    <property type="term" value="F:tRNA binding"/>
    <property type="evidence" value="ECO:0007669"/>
    <property type="project" value="UniProtKB-UniRule"/>
</dbReference>
<dbReference type="Pfam" id="PF14794">
    <property type="entry name" value="DUF4479"/>
    <property type="match status" value="1"/>
</dbReference>
<dbReference type="InterPro" id="IPR037154">
    <property type="entry name" value="YtpR-like_sf"/>
</dbReference>
<accession>A0A0R1ZND6</accession>
<dbReference type="NCBIfam" id="NF045760">
    <property type="entry name" value="YtpR"/>
    <property type="match status" value="1"/>
</dbReference>
<keyword evidence="1 3" id="KW-0820">tRNA-binding</keyword>
<dbReference type="Gene3D" id="3.30.1940.10">
    <property type="entry name" value="YtpR-like"/>
    <property type="match status" value="1"/>
</dbReference>
<dbReference type="EMBL" id="AYYO01000003">
    <property type="protein sequence ID" value="KRM56592.1"/>
    <property type="molecule type" value="Genomic_DNA"/>
</dbReference>
<dbReference type="AlphaFoldDB" id="A0A0R1ZND6"/>
<evidence type="ECO:0000259" key="4">
    <source>
        <dbReference type="PROSITE" id="PS50886"/>
    </source>
</evidence>
<dbReference type="RefSeq" id="WP_054676403.1">
    <property type="nucleotide sequence ID" value="NZ_AYYO01000003.1"/>
</dbReference>
<protein>
    <submittedName>
        <fullName evidence="5">EMAP domain</fullName>
    </submittedName>
</protein>
<dbReference type="CDD" id="cd02796">
    <property type="entry name" value="tRNA_bind_bactPheRS"/>
    <property type="match status" value="1"/>
</dbReference>
<dbReference type="InterPro" id="IPR027855">
    <property type="entry name" value="DUF4479"/>
</dbReference>
<reference evidence="5 6" key="1">
    <citation type="journal article" date="2015" name="Genome Announc.">
        <title>Expanding the biotechnology potential of lactobacilli through comparative genomics of 213 strains and associated genera.</title>
        <authorList>
            <person name="Sun Z."/>
            <person name="Harris H.M."/>
            <person name="McCann A."/>
            <person name="Guo C."/>
            <person name="Argimon S."/>
            <person name="Zhang W."/>
            <person name="Yang X."/>
            <person name="Jeffery I.B."/>
            <person name="Cooney J.C."/>
            <person name="Kagawa T.F."/>
            <person name="Liu W."/>
            <person name="Song Y."/>
            <person name="Salvetti E."/>
            <person name="Wrobel A."/>
            <person name="Rasinkangas P."/>
            <person name="Parkhill J."/>
            <person name="Rea M.C."/>
            <person name="O'Sullivan O."/>
            <person name="Ritari J."/>
            <person name="Douillard F.P."/>
            <person name="Paul Ross R."/>
            <person name="Yang R."/>
            <person name="Briner A.E."/>
            <person name="Felis G.E."/>
            <person name="de Vos W.M."/>
            <person name="Barrangou R."/>
            <person name="Klaenhammer T.R."/>
            <person name="Caufield P.W."/>
            <person name="Cui Y."/>
            <person name="Zhang H."/>
            <person name="O'Toole P.W."/>
        </authorList>
    </citation>
    <scope>NUCLEOTIDE SEQUENCE [LARGE SCALE GENOMIC DNA]</scope>
    <source>
        <strain evidence="5 6">DSM 20505</strain>
    </source>
</reference>
<comment type="caution">
    <text evidence="5">The sequence shown here is derived from an EMBL/GenBank/DDBJ whole genome shotgun (WGS) entry which is preliminary data.</text>
</comment>
<evidence type="ECO:0000256" key="3">
    <source>
        <dbReference type="PROSITE-ProRule" id="PRU00209"/>
    </source>
</evidence>
<dbReference type="InterPro" id="IPR002547">
    <property type="entry name" value="tRNA-bd_dom"/>
</dbReference>
<dbReference type="InterPro" id="IPR033714">
    <property type="entry name" value="tRNA_bind_bactPheRS"/>
</dbReference>
<keyword evidence="6" id="KW-1185">Reference proteome</keyword>
<dbReference type="Proteomes" id="UP000051679">
    <property type="component" value="Unassembled WGS sequence"/>
</dbReference>
<dbReference type="Gene3D" id="2.40.50.140">
    <property type="entry name" value="Nucleic acid-binding proteins"/>
    <property type="match status" value="1"/>
</dbReference>
<gene>
    <name evidence="5" type="ORF">FC18_GL002076</name>
</gene>
<dbReference type="InterPro" id="IPR012340">
    <property type="entry name" value="NA-bd_OB-fold"/>
</dbReference>